<dbReference type="Proteomes" id="UP000738325">
    <property type="component" value="Unassembled WGS sequence"/>
</dbReference>
<keyword evidence="1" id="KW-0732">Signal</keyword>
<evidence type="ECO:0000313" key="2">
    <source>
        <dbReference type="EMBL" id="KAG0324518.1"/>
    </source>
</evidence>
<name>A0A9P6UWR8_9FUNG</name>
<proteinExistence type="predicted"/>
<dbReference type="AlphaFoldDB" id="A0A9P6UWR8"/>
<sequence>MRISPLFAVPATFVSILSCAFSVASSAPLPKLDRFEVYASNPSLRTDTATTTTPALPPSPLGLIRAPAPTVQSFSSILTKDADATQHVQITKKQLDQLLSYALDLNFSLEVVGEKAAVEVDTGKKSDVADAAPGKVLGAIPVHLRVKELKIGGVSVPKIVSESVNEKQDPINFGNIQA</sequence>
<accession>A0A9P6UWR8</accession>
<comment type="caution">
    <text evidence="2">The sequence shown here is derived from an EMBL/GenBank/DDBJ whole genome shotgun (WGS) entry which is preliminary data.</text>
</comment>
<feature type="signal peptide" evidence="1">
    <location>
        <begin position="1"/>
        <end position="26"/>
    </location>
</feature>
<evidence type="ECO:0000256" key="1">
    <source>
        <dbReference type="SAM" id="SignalP"/>
    </source>
</evidence>
<reference evidence="2" key="1">
    <citation type="journal article" date="2020" name="Fungal Divers.">
        <title>Resolving the Mortierellaceae phylogeny through synthesis of multi-gene phylogenetics and phylogenomics.</title>
        <authorList>
            <person name="Vandepol N."/>
            <person name="Liber J."/>
            <person name="Desiro A."/>
            <person name="Na H."/>
            <person name="Kennedy M."/>
            <person name="Barry K."/>
            <person name="Grigoriev I.V."/>
            <person name="Miller A.N."/>
            <person name="O'Donnell K."/>
            <person name="Stajich J.E."/>
            <person name="Bonito G."/>
        </authorList>
    </citation>
    <scope>NUCLEOTIDE SEQUENCE</scope>
    <source>
        <strain evidence="2">REB-010B</strain>
    </source>
</reference>
<protein>
    <submittedName>
        <fullName evidence="2">Uncharacterized protein</fullName>
    </submittedName>
</protein>
<feature type="chain" id="PRO_5040516619" evidence="1">
    <location>
        <begin position="27"/>
        <end position="178"/>
    </location>
</feature>
<dbReference type="PROSITE" id="PS51257">
    <property type="entry name" value="PROKAR_LIPOPROTEIN"/>
    <property type="match status" value="1"/>
</dbReference>
<organism evidence="2 3">
    <name type="scientific">Dissophora globulifera</name>
    <dbReference type="NCBI Taxonomy" id="979702"/>
    <lineage>
        <taxon>Eukaryota</taxon>
        <taxon>Fungi</taxon>
        <taxon>Fungi incertae sedis</taxon>
        <taxon>Mucoromycota</taxon>
        <taxon>Mortierellomycotina</taxon>
        <taxon>Mortierellomycetes</taxon>
        <taxon>Mortierellales</taxon>
        <taxon>Mortierellaceae</taxon>
        <taxon>Dissophora</taxon>
    </lineage>
</organism>
<dbReference type="EMBL" id="JAAAIP010000145">
    <property type="protein sequence ID" value="KAG0324518.1"/>
    <property type="molecule type" value="Genomic_DNA"/>
</dbReference>
<keyword evidence="3" id="KW-1185">Reference proteome</keyword>
<dbReference type="OrthoDB" id="2426299at2759"/>
<gene>
    <name evidence="2" type="ORF">BGZ99_001713</name>
</gene>
<evidence type="ECO:0000313" key="3">
    <source>
        <dbReference type="Proteomes" id="UP000738325"/>
    </source>
</evidence>